<gene>
    <name evidence="1" type="ORF">SBF1_6430005</name>
</gene>
<evidence type="ECO:0000313" key="2">
    <source>
        <dbReference type="Proteomes" id="UP000238916"/>
    </source>
</evidence>
<accession>A0A2U3LMN8</accession>
<proteinExistence type="predicted"/>
<sequence length="45" mass="5359">MHNILPQPILKKEMLFYDKEIDYPNYACILSRSWHYSDGPSIFLA</sequence>
<protein>
    <submittedName>
        <fullName evidence="1">Uncharacterized protein</fullName>
    </submittedName>
</protein>
<dbReference type="EMBL" id="OMOF01000605">
    <property type="protein sequence ID" value="SPF53195.1"/>
    <property type="molecule type" value="Genomic_DNA"/>
</dbReference>
<dbReference type="AlphaFoldDB" id="A0A2U3LMN8"/>
<dbReference type="Proteomes" id="UP000238916">
    <property type="component" value="Unassembled WGS sequence"/>
</dbReference>
<reference evidence="2" key="1">
    <citation type="submission" date="2018-02" db="EMBL/GenBank/DDBJ databases">
        <authorList>
            <person name="Hausmann B."/>
        </authorList>
    </citation>
    <scope>NUCLEOTIDE SEQUENCE [LARGE SCALE GENOMIC DNA]</scope>
    <source>
        <strain evidence="2">Peat soil MAG SbF1</strain>
    </source>
</reference>
<evidence type="ECO:0000313" key="1">
    <source>
        <dbReference type="EMBL" id="SPF53195.1"/>
    </source>
</evidence>
<name>A0A2U3LMN8_9FIRM</name>
<organism evidence="1 2">
    <name type="scientific">Candidatus Desulfosporosinus infrequens</name>
    <dbReference type="NCBI Taxonomy" id="2043169"/>
    <lineage>
        <taxon>Bacteria</taxon>
        <taxon>Bacillati</taxon>
        <taxon>Bacillota</taxon>
        <taxon>Clostridia</taxon>
        <taxon>Eubacteriales</taxon>
        <taxon>Desulfitobacteriaceae</taxon>
        <taxon>Desulfosporosinus</taxon>
    </lineage>
</organism>